<dbReference type="Gene3D" id="3.40.630.30">
    <property type="match status" value="1"/>
</dbReference>
<name>A0ABT4LE91_9PROT</name>
<dbReference type="Pfam" id="PF04339">
    <property type="entry name" value="FemAB_like"/>
    <property type="match status" value="1"/>
</dbReference>
<reference evidence="1" key="1">
    <citation type="submission" date="2022-12" db="EMBL/GenBank/DDBJ databases">
        <title>Bacterial isolates from different developmental stages of Nematostella vectensis.</title>
        <authorList>
            <person name="Fraune S."/>
        </authorList>
    </citation>
    <scope>NUCLEOTIDE SEQUENCE</scope>
    <source>
        <strain evidence="1">G21630-S1</strain>
    </source>
</reference>
<gene>
    <name evidence="1" type="ORF">O4H49_01415</name>
</gene>
<proteinExistence type="predicted"/>
<sequence length="397" mass="44872">MSQFRVEVHPRISGIAPDDWDRCAGADNPFVSHAFLLALEESKSACAETGWQPQHLTLKNPDGQILACAPLYLKSHSYGEYVFDWSWANAFERAGGQYYPKLQCAVPFTPVTGPRLLIAPENRTEQQDLRLALINAMLQLLQQYQASSLHLTFTREDEWQSLAQPGLLPRTGVQYHWENKGYGGFEDFLSDLSSRKRKAIRKERREANSHGLTLKTLEGETLTPTILEQFHGLYLNTVDKKHAHDYLTRDFFSRLGQQLAGQVVLTSAWNGGQLIAAALNLRGSDTLYGRNWGSTGHYPSLHFELCYYQAIDYAITHGLKRVEAGAQGEHKIQRGYMPSRTYSLHAIADPNFRDAIARFLEGEQRALEQDMSYLKELGPFRKTAANAPSDSLRQPKD</sequence>
<dbReference type="RefSeq" id="WP_269421620.1">
    <property type="nucleotide sequence ID" value="NZ_JAPWGY010000001.1"/>
</dbReference>
<dbReference type="Proteomes" id="UP001069802">
    <property type="component" value="Unassembled WGS sequence"/>
</dbReference>
<evidence type="ECO:0000313" key="2">
    <source>
        <dbReference type="Proteomes" id="UP001069802"/>
    </source>
</evidence>
<dbReference type="PANTHER" id="PTHR47017">
    <property type="entry name" value="ACYL-COA"/>
    <property type="match status" value="1"/>
</dbReference>
<accession>A0ABT4LE91</accession>
<protein>
    <submittedName>
        <fullName evidence="1">GNAT family N-acetyltransferase</fullName>
    </submittedName>
</protein>
<dbReference type="PANTHER" id="PTHR47017:SF1">
    <property type="entry name" value="ACYL-COA"/>
    <property type="match status" value="1"/>
</dbReference>
<evidence type="ECO:0000313" key="1">
    <source>
        <dbReference type="EMBL" id="MCZ4279415.1"/>
    </source>
</evidence>
<organism evidence="1 2">
    <name type="scientific">Kiloniella laminariae</name>
    <dbReference type="NCBI Taxonomy" id="454162"/>
    <lineage>
        <taxon>Bacteria</taxon>
        <taxon>Pseudomonadati</taxon>
        <taxon>Pseudomonadota</taxon>
        <taxon>Alphaproteobacteria</taxon>
        <taxon>Rhodospirillales</taxon>
        <taxon>Kiloniellaceae</taxon>
        <taxon>Kiloniella</taxon>
    </lineage>
</organism>
<dbReference type="EMBL" id="JAPWGY010000001">
    <property type="protein sequence ID" value="MCZ4279415.1"/>
    <property type="molecule type" value="Genomic_DNA"/>
</dbReference>
<keyword evidence="2" id="KW-1185">Reference proteome</keyword>
<dbReference type="InterPro" id="IPR016181">
    <property type="entry name" value="Acyl_CoA_acyltransferase"/>
</dbReference>
<comment type="caution">
    <text evidence="1">The sequence shown here is derived from an EMBL/GenBank/DDBJ whole genome shotgun (WGS) entry which is preliminary data.</text>
</comment>
<dbReference type="SUPFAM" id="SSF55729">
    <property type="entry name" value="Acyl-CoA N-acyltransferases (Nat)"/>
    <property type="match status" value="1"/>
</dbReference>
<dbReference type="InterPro" id="IPR007434">
    <property type="entry name" value="FemAB-like"/>
</dbReference>